<evidence type="ECO:0000259" key="2">
    <source>
        <dbReference type="Pfam" id="PF10756"/>
    </source>
</evidence>
<reference evidence="3 4" key="1">
    <citation type="submission" date="2019-10" db="EMBL/GenBank/DDBJ databases">
        <title>Genomic analysis of Raineyella sp. CBA3103.</title>
        <authorList>
            <person name="Roh S.W."/>
        </authorList>
    </citation>
    <scope>NUCLEOTIDE SEQUENCE [LARGE SCALE GENOMIC DNA]</scope>
    <source>
        <strain evidence="3 4">CBA3103</strain>
    </source>
</reference>
<protein>
    <recommendedName>
        <fullName evidence="2">Low molecular weight protein antigen 6 PH domain-containing protein</fullName>
    </recommendedName>
</protein>
<dbReference type="Pfam" id="PF10756">
    <property type="entry name" value="bPH_6"/>
    <property type="match status" value="1"/>
</dbReference>
<feature type="domain" description="Low molecular weight protein antigen 6 PH" evidence="2">
    <location>
        <begin position="68"/>
        <end position="139"/>
    </location>
</feature>
<keyword evidence="1" id="KW-0472">Membrane</keyword>
<keyword evidence="1" id="KW-1133">Transmembrane helix</keyword>
<dbReference type="Proteomes" id="UP000386847">
    <property type="component" value="Chromosome"/>
</dbReference>
<name>A0A5Q2FDJ3_9ACTN</name>
<gene>
    <name evidence="3" type="ORF">Rai3103_16030</name>
</gene>
<feature type="transmembrane region" description="Helical" evidence="1">
    <location>
        <begin position="46"/>
        <end position="71"/>
    </location>
</feature>
<evidence type="ECO:0000313" key="3">
    <source>
        <dbReference type="EMBL" id="QGF24879.1"/>
    </source>
</evidence>
<evidence type="ECO:0000256" key="1">
    <source>
        <dbReference type="SAM" id="Phobius"/>
    </source>
</evidence>
<proteinExistence type="predicted"/>
<dbReference type="EMBL" id="CP045725">
    <property type="protein sequence ID" value="QGF24879.1"/>
    <property type="molecule type" value="Genomic_DNA"/>
</dbReference>
<organism evidence="3 4">
    <name type="scientific">Raineyella fluvialis</name>
    <dbReference type="NCBI Taxonomy" id="2662261"/>
    <lineage>
        <taxon>Bacteria</taxon>
        <taxon>Bacillati</taxon>
        <taxon>Actinomycetota</taxon>
        <taxon>Actinomycetes</taxon>
        <taxon>Propionibacteriales</taxon>
        <taxon>Propionibacteriaceae</taxon>
        <taxon>Raineyella</taxon>
    </lineage>
</organism>
<accession>A0A5Q2FDJ3</accession>
<dbReference type="AlphaFoldDB" id="A0A5Q2FDJ3"/>
<evidence type="ECO:0000313" key="4">
    <source>
        <dbReference type="Proteomes" id="UP000386847"/>
    </source>
</evidence>
<dbReference type="KEGG" id="rain:Rai3103_16030"/>
<sequence length="149" mass="16655">MAVLLRVRSRTMLTTAIVVSLLTLGSPVVTWFALPPEIRAEATGPELAMVILILVAISAFTMGIGLSTVVATEEGVAISTGLIRHRYAWHEISDIRFLEGDPWAYIFTFRRDRDGDPQRRMVMAIQSPDGDRARLDAARLQEIWLSHRP</sequence>
<dbReference type="InterPro" id="IPR019692">
    <property type="entry name" value="CFP-6_PH"/>
</dbReference>
<keyword evidence="4" id="KW-1185">Reference proteome</keyword>
<dbReference type="RefSeq" id="WP_153573408.1">
    <property type="nucleotide sequence ID" value="NZ_CP045725.1"/>
</dbReference>
<keyword evidence="1" id="KW-0812">Transmembrane</keyword>
<feature type="transmembrane region" description="Helical" evidence="1">
    <location>
        <begin position="12"/>
        <end position="34"/>
    </location>
</feature>